<dbReference type="PANTHER" id="PTHR28595">
    <property type="entry name" value="39S RIBOSOMAL PROTEIN L54, MITOCHONDRIAL"/>
    <property type="match status" value="1"/>
</dbReference>
<evidence type="ECO:0000256" key="6">
    <source>
        <dbReference type="ARBA" id="ARBA00033752"/>
    </source>
</evidence>
<evidence type="ECO:0000256" key="4">
    <source>
        <dbReference type="ARBA" id="ARBA00023128"/>
    </source>
</evidence>
<gene>
    <name evidence="9" type="ORF">EYC80_008145</name>
</gene>
<dbReference type="EMBL" id="VIGI01000013">
    <property type="protein sequence ID" value="KAB8292416.1"/>
    <property type="molecule type" value="Genomic_DNA"/>
</dbReference>
<dbReference type="InterPro" id="IPR013870">
    <property type="entry name" value="Ribosomal_mL54"/>
</dbReference>
<accession>A0A5N6JV58</accession>
<proteinExistence type="inferred from homology"/>
<evidence type="ECO:0000313" key="10">
    <source>
        <dbReference type="Proteomes" id="UP000326757"/>
    </source>
</evidence>
<dbReference type="PANTHER" id="PTHR28595:SF1">
    <property type="entry name" value="LARGE RIBOSOMAL SUBUNIT PROTEIN ML54"/>
    <property type="match status" value="1"/>
</dbReference>
<comment type="caution">
    <text evidence="9">The sequence shown here is derived from an EMBL/GenBank/DDBJ whole genome shotgun (WGS) entry which is preliminary data.</text>
</comment>
<dbReference type="Pfam" id="PF08561">
    <property type="entry name" value="Ribosomal_L37"/>
    <property type="match status" value="1"/>
</dbReference>
<keyword evidence="3" id="KW-0689">Ribosomal protein</keyword>
<evidence type="ECO:0000256" key="3">
    <source>
        <dbReference type="ARBA" id="ARBA00022980"/>
    </source>
</evidence>
<comment type="similarity">
    <text evidence="6">Belongs to the mitochondrion-specific ribosomal protein mL54 family.</text>
</comment>
<dbReference type="GO" id="GO:0005762">
    <property type="term" value="C:mitochondrial large ribosomal subunit"/>
    <property type="evidence" value="ECO:0007669"/>
    <property type="project" value="TreeGrafter"/>
</dbReference>
<evidence type="ECO:0000256" key="2">
    <source>
        <dbReference type="ARBA" id="ARBA00022946"/>
    </source>
</evidence>
<dbReference type="AlphaFoldDB" id="A0A5N6JV58"/>
<keyword evidence="10" id="KW-1185">Reference proteome</keyword>
<dbReference type="OrthoDB" id="10252718at2759"/>
<evidence type="ECO:0000256" key="7">
    <source>
        <dbReference type="ARBA" id="ARBA00035179"/>
    </source>
</evidence>
<keyword evidence="5" id="KW-0687">Ribonucleoprotein</keyword>
<comment type="subcellular location">
    <subcellularLocation>
        <location evidence="1">Mitochondrion</location>
    </subcellularLocation>
</comment>
<dbReference type="GO" id="GO:0003735">
    <property type="term" value="F:structural constituent of ribosome"/>
    <property type="evidence" value="ECO:0007669"/>
    <property type="project" value="TreeGrafter"/>
</dbReference>
<keyword evidence="2" id="KW-0809">Transit peptide</keyword>
<feature type="region of interest" description="Disordered" evidence="8">
    <location>
        <begin position="15"/>
        <end position="85"/>
    </location>
</feature>
<dbReference type="Proteomes" id="UP000326757">
    <property type="component" value="Unassembled WGS sequence"/>
</dbReference>
<reference evidence="9 10" key="1">
    <citation type="submission" date="2019-06" db="EMBL/GenBank/DDBJ databases">
        <title>Genome Sequence of the Brown Rot Fungal Pathogen Monilinia laxa.</title>
        <authorList>
            <person name="De Miccolis Angelini R.M."/>
            <person name="Landi L."/>
            <person name="Abate D."/>
            <person name="Pollastro S."/>
            <person name="Romanazzi G."/>
            <person name="Faretra F."/>
        </authorList>
    </citation>
    <scope>NUCLEOTIDE SEQUENCE [LARGE SCALE GENOMIC DNA]</scope>
    <source>
        <strain evidence="9 10">Mlax316</strain>
    </source>
</reference>
<evidence type="ECO:0000256" key="8">
    <source>
        <dbReference type="SAM" id="MobiDB-lite"/>
    </source>
</evidence>
<evidence type="ECO:0000256" key="5">
    <source>
        <dbReference type="ARBA" id="ARBA00023274"/>
    </source>
</evidence>
<feature type="compositionally biased region" description="Low complexity" evidence="8">
    <location>
        <begin position="23"/>
        <end position="52"/>
    </location>
</feature>
<evidence type="ECO:0000313" key="9">
    <source>
        <dbReference type="EMBL" id="KAB8292416.1"/>
    </source>
</evidence>
<protein>
    <recommendedName>
        <fullName evidence="7">Large ribosomal subunit protein mL54</fullName>
    </recommendedName>
</protein>
<organism evidence="9 10">
    <name type="scientific">Monilinia laxa</name>
    <name type="common">Brown rot fungus</name>
    <name type="synonym">Sclerotinia laxa</name>
    <dbReference type="NCBI Taxonomy" id="61186"/>
    <lineage>
        <taxon>Eukaryota</taxon>
        <taxon>Fungi</taxon>
        <taxon>Dikarya</taxon>
        <taxon>Ascomycota</taxon>
        <taxon>Pezizomycotina</taxon>
        <taxon>Leotiomycetes</taxon>
        <taxon>Helotiales</taxon>
        <taxon>Sclerotiniaceae</taxon>
        <taxon>Monilinia</taxon>
    </lineage>
</organism>
<keyword evidence="4" id="KW-0496">Mitochondrion</keyword>
<feature type="compositionally biased region" description="Polar residues" evidence="8">
    <location>
        <begin position="70"/>
        <end position="85"/>
    </location>
</feature>
<evidence type="ECO:0000256" key="1">
    <source>
        <dbReference type="ARBA" id="ARBA00004173"/>
    </source>
</evidence>
<name>A0A5N6JV58_MONLA</name>
<sequence>MICSRCLKRSTFSRLQSQSRAFTSTPLLSSTPPTSTPSSPRTAGPPTATSTGVAQPFSTPLSPSPAALGISSQPAKKTASLPTSSVPAGTILRGLNFLKGRDDPVALKEEEYPEWLWHCLDVKKTVDGAEATGGDEFSKSKKLRRQAAKARRKAEERALLSGDTSMLEVKVPLQQQSIDLPTEGKEALEQRADLRKAMRKERRAKIKEGNYLKGMFDTRIDTYKGGSWSHEDKPSRKRETCITFVYMHIVRILETKFVLYDSLKTPIMLSTCMGIIEQRRQLHGSPWNFPSLRMHQ</sequence>